<feature type="region of interest" description="Disordered" evidence="1">
    <location>
        <begin position="59"/>
        <end position="114"/>
    </location>
</feature>
<reference evidence="2 3" key="1">
    <citation type="journal article" date="2018" name="MBio">
        <title>Comparative Genomics Reveals the Core Gene Toolbox for the Fungus-Insect Symbiosis.</title>
        <authorList>
            <person name="Wang Y."/>
            <person name="Stata M."/>
            <person name="Wang W."/>
            <person name="Stajich J.E."/>
            <person name="White M.M."/>
            <person name="Moncalvo J.M."/>
        </authorList>
    </citation>
    <scope>NUCLEOTIDE SEQUENCE [LARGE SCALE GENOMIC DNA]</scope>
    <source>
        <strain evidence="2 3">AUS-77-4</strain>
    </source>
</reference>
<feature type="compositionally biased region" description="Basic and acidic residues" evidence="1">
    <location>
        <begin position="10"/>
        <end position="20"/>
    </location>
</feature>
<proteinExistence type="predicted"/>
<accession>A0A2T9YJC7</accession>
<comment type="caution">
    <text evidence="2">The sequence shown here is derived from an EMBL/GenBank/DDBJ whole genome shotgun (WGS) entry which is preliminary data.</text>
</comment>
<dbReference type="Proteomes" id="UP000245699">
    <property type="component" value="Unassembled WGS sequence"/>
</dbReference>
<evidence type="ECO:0000313" key="3">
    <source>
        <dbReference type="Proteomes" id="UP000245699"/>
    </source>
</evidence>
<name>A0A2T9YJC7_9FUNG</name>
<organism evidence="2 3">
    <name type="scientific">Furculomyces boomerangus</name>
    <dbReference type="NCBI Taxonomy" id="61424"/>
    <lineage>
        <taxon>Eukaryota</taxon>
        <taxon>Fungi</taxon>
        <taxon>Fungi incertae sedis</taxon>
        <taxon>Zoopagomycota</taxon>
        <taxon>Kickxellomycotina</taxon>
        <taxon>Harpellomycetes</taxon>
        <taxon>Harpellales</taxon>
        <taxon>Harpellaceae</taxon>
        <taxon>Furculomyces</taxon>
    </lineage>
</organism>
<feature type="region of interest" description="Disordered" evidence="1">
    <location>
        <begin position="1"/>
        <end position="25"/>
    </location>
</feature>
<gene>
    <name evidence="2" type="ORF">BB559_003715</name>
</gene>
<keyword evidence="3" id="KW-1185">Reference proteome</keyword>
<protein>
    <submittedName>
        <fullName evidence="2">Uncharacterized protein</fullName>
    </submittedName>
</protein>
<feature type="region of interest" description="Disordered" evidence="1">
    <location>
        <begin position="142"/>
        <end position="163"/>
    </location>
</feature>
<evidence type="ECO:0000313" key="2">
    <source>
        <dbReference type="EMBL" id="PVU92441.1"/>
    </source>
</evidence>
<feature type="compositionally biased region" description="Polar residues" evidence="1">
    <location>
        <begin position="65"/>
        <end position="92"/>
    </location>
</feature>
<feature type="compositionally biased region" description="Polar residues" evidence="1">
    <location>
        <begin position="103"/>
        <end position="114"/>
    </location>
</feature>
<sequence>MKTKYLPENVLDKNSERTDDNDYDSLVGGISKMDIHAEEENKSYTQAIFKGDERKIENYYEPSKNRNQSNEETASVRSGTPLYSSASSSPGTKQHHNRKDSNIKNANTNESHSHKTSVFNFISKGSGGSNKRQIAGRIGHSSSKVFSSNHNKSMSVTNTSQPSSTNNFFSTFLPSIYHQGTGSLSGAASINQQANISVMDTDNEQSIVELFLP</sequence>
<dbReference type="AlphaFoldDB" id="A0A2T9YJC7"/>
<dbReference type="EMBL" id="MBFT01000367">
    <property type="protein sequence ID" value="PVU92441.1"/>
    <property type="molecule type" value="Genomic_DNA"/>
</dbReference>
<evidence type="ECO:0000256" key="1">
    <source>
        <dbReference type="SAM" id="MobiDB-lite"/>
    </source>
</evidence>